<evidence type="ECO:0000256" key="1">
    <source>
        <dbReference type="ARBA" id="ARBA00008056"/>
    </source>
</evidence>
<feature type="domain" description="Non-haem dioxygenase N-terminal" evidence="3">
    <location>
        <begin position="33"/>
        <end position="137"/>
    </location>
</feature>
<evidence type="ECO:0000259" key="2">
    <source>
        <dbReference type="Pfam" id="PF03171"/>
    </source>
</evidence>
<dbReference type="EMBL" id="JABCIY010000173">
    <property type="protein sequence ID" value="KAF7190396.1"/>
    <property type="molecule type" value="Genomic_DNA"/>
</dbReference>
<dbReference type="Pfam" id="PF03171">
    <property type="entry name" value="2OG-FeII_Oxy"/>
    <property type="match status" value="1"/>
</dbReference>
<evidence type="ECO:0008006" key="6">
    <source>
        <dbReference type="Google" id="ProtNLM"/>
    </source>
</evidence>
<comment type="caution">
    <text evidence="4">The sequence shown here is derived from an EMBL/GenBank/DDBJ whole genome shotgun (WGS) entry which is preliminary data.</text>
</comment>
<dbReference type="Gene3D" id="2.60.120.330">
    <property type="entry name" value="B-lactam Antibiotic, Isopenicillin N Synthase, Chain"/>
    <property type="match status" value="1"/>
</dbReference>
<evidence type="ECO:0000259" key="3">
    <source>
        <dbReference type="Pfam" id="PF14226"/>
    </source>
</evidence>
<dbReference type="InterPro" id="IPR027443">
    <property type="entry name" value="IPNS-like_sf"/>
</dbReference>
<dbReference type="InterPro" id="IPR026992">
    <property type="entry name" value="DIOX_N"/>
</dbReference>
<keyword evidence="5" id="KW-1185">Reference proteome</keyword>
<dbReference type="InterPro" id="IPR050231">
    <property type="entry name" value="Iron_ascorbate_oxido_reductase"/>
</dbReference>
<sequence>MPHSTSTTGPEIEHFVPVKPTSEPLEYAELVTLDLGTYEDGPEARQKLADQLNHAMRTQGFFIVKNHGISKEQVDRQVDIGHHVITKTPLEEKQRLEAPIKKSGSYQGFKPRQFWTIDGDVKDQIEQYNWNRDLSLREHPATFQPFVSEVQEINDYIHKVILYRLLTLFAISLKLPEDFFVKLHKYEVFDESWFRYMMFFHDHKAEEMKKTEGVWIKGHHDFGSVTLLFSQPMASLQLRDHETGKWRWVPYVPGGIIVNAGEMMEWWTGGYYKATIHRVHQPPEDQRYQNRCGFFYFVVPNEDVRINTLLEESSILREAGVEEKFDKGQEPTSAMYRAARIGAYGQTDLFKGKSKGVQEEVVGGIKLKHYN</sequence>
<proteinExistence type="inferred from homology"/>
<comment type="similarity">
    <text evidence="1">Belongs to the iron/ascorbate-dependent oxidoreductase family.</text>
</comment>
<dbReference type="SUPFAM" id="SSF51197">
    <property type="entry name" value="Clavaminate synthase-like"/>
    <property type="match status" value="1"/>
</dbReference>
<dbReference type="InterPro" id="IPR044861">
    <property type="entry name" value="IPNS-like_FE2OG_OXY"/>
</dbReference>
<gene>
    <name evidence="4" type="ORF">HII31_08314</name>
</gene>
<evidence type="ECO:0000313" key="5">
    <source>
        <dbReference type="Proteomes" id="UP000660729"/>
    </source>
</evidence>
<accession>A0A8H6RD83</accession>
<dbReference type="Pfam" id="PF14226">
    <property type="entry name" value="DIOX_N"/>
    <property type="match status" value="1"/>
</dbReference>
<dbReference type="Proteomes" id="UP000660729">
    <property type="component" value="Unassembled WGS sequence"/>
</dbReference>
<feature type="domain" description="Isopenicillin N synthase-like Fe(2+) 2OG dioxygenase" evidence="2">
    <location>
        <begin position="216"/>
        <end position="288"/>
    </location>
</feature>
<name>A0A8H6RD83_9PEZI</name>
<evidence type="ECO:0000313" key="4">
    <source>
        <dbReference type="EMBL" id="KAF7190396.1"/>
    </source>
</evidence>
<reference evidence="4" key="1">
    <citation type="submission" date="2020-04" db="EMBL/GenBank/DDBJ databases">
        <title>Draft genome resource of the tomato pathogen Pseudocercospora fuligena.</title>
        <authorList>
            <person name="Zaccaron A."/>
        </authorList>
    </citation>
    <scope>NUCLEOTIDE SEQUENCE</scope>
    <source>
        <strain evidence="4">PF001</strain>
    </source>
</reference>
<dbReference type="PRINTS" id="PR00682">
    <property type="entry name" value="IPNSYNTHASE"/>
</dbReference>
<organism evidence="4 5">
    <name type="scientific">Pseudocercospora fuligena</name>
    <dbReference type="NCBI Taxonomy" id="685502"/>
    <lineage>
        <taxon>Eukaryota</taxon>
        <taxon>Fungi</taxon>
        <taxon>Dikarya</taxon>
        <taxon>Ascomycota</taxon>
        <taxon>Pezizomycotina</taxon>
        <taxon>Dothideomycetes</taxon>
        <taxon>Dothideomycetidae</taxon>
        <taxon>Mycosphaerellales</taxon>
        <taxon>Mycosphaerellaceae</taxon>
        <taxon>Pseudocercospora</taxon>
    </lineage>
</organism>
<protein>
    <recommendedName>
        <fullName evidence="6">Fe2OG dioxygenase domain-containing protein</fullName>
    </recommendedName>
</protein>
<dbReference type="AlphaFoldDB" id="A0A8H6RD83"/>
<dbReference type="OrthoDB" id="406156at2759"/>
<dbReference type="PANTHER" id="PTHR47990">
    <property type="entry name" value="2-OXOGLUTARATE (2OG) AND FE(II)-DEPENDENT OXYGENASE SUPERFAMILY PROTEIN-RELATED"/>
    <property type="match status" value="1"/>
</dbReference>